<dbReference type="OrthoDB" id="9785673at2"/>
<dbReference type="Proteomes" id="UP000241507">
    <property type="component" value="Chromosome"/>
</dbReference>
<dbReference type="KEGG" id="grs:C7S20_16025"/>
<dbReference type="GO" id="GO:0000049">
    <property type="term" value="F:tRNA binding"/>
    <property type="evidence" value="ECO:0007669"/>
    <property type="project" value="UniProtKB-UniRule"/>
</dbReference>
<dbReference type="CDD" id="cd18092">
    <property type="entry name" value="SpoU-like_TrmH"/>
    <property type="match status" value="1"/>
</dbReference>
<dbReference type="AlphaFoldDB" id="A0A2R3Z8Q9"/>
<evidence type="ECO:0000256" key="3">
    <source>
        <dbReference type="ARBA" id="ARBA00022679"/>
    </source>
</evidence>
<evidence type="ECO:0000256" key="6">
    <source>
        <dbReference type="ARBA" id="ARBA00022884"/>
    </source>
</evidence>
<dbReference type="InterPro" id="IPR033671">
    <property type="entry name" value="TrmH"/>
</dbReference>
<evidence type="ECO:0000313" key="9">
    <source>
        <dbReference type="EMBL" id="AVR46650.1"/>
    </source>
</evidence>
<evidence type="ECO:0000313" key="10">
    <source>
        <dbReference type="Proteomes" id="UP000241507"/>
    </source>
</evidence>
<dbReference type="EC" id="2.1.1.34" evidence="7"/>
<dbReference type="Pfam" id="PF00588">
    <property type="entry name" value="SpoU_methylase"/>
    <property type="match status" value="1"/>
</dbReference>
<feature type="binding site" evidence="7">
    <location>
        <position position="152"/>
    </location>
    <ligand>
        <name>S-adenosyl-L-methionine</name>
        <dbReference type="ChEBI" id="CHEBI:59789"/>
    </ligand>
</feature>
<keyword evidence="6 7" id="KW-0694">RNA-binding</keyword>
<dbReference type="GO" id="GO:0002938">
    <property type="term" value="P:tRNA guanine ribose methylation"/>
    <property type="evidence" value="ECO:0007669"/>
    <property type="project" value="UniProtKB-UniRule"/>
</dbReference>
<proteinExistence type="inferred from homology"/>
<keyword evidence="10" id="KW-1185">Reference proteome</keyword>
<evidence type="ECO:0000256" key="4">
    <source>
        <dbReference type="ARBA" id="ARBA00022691"/>
    </source>
</evidence>
<dbReference type="InterPro" id="IPR001537">
    <property type="entry name" value="SpoU_MeTrfase"/>
</dbReference>
<feature type="binding site" evidence="7">
    <location>
        <position position="109"/>
    </location>
    <ligand>
        <name>S-adenosyl-L-methionine</name>
        <dbReference type="ChEBI" id="CHEBI:59789"/>
    </ligand>
</feature>
<feature type="domain" description="tRNA/rRNA methyltransferase SpoU type" evidence="8">
    <location>
        <begin position="33"/>
        <end position="172"/>
    </location>
</feature>
<dbReference type="InterPro" id="IPR029028">
    <property type="entry name" value="Alpha/beta_knot_MTases"/>
</dbReference>
<evidence type="ECO:0000259" key="8">
    <source>
        <dbReference type="Pfam" id="PF00588"/>
    </source>
</evidence>
<gene>
    <name evidence="7" type="primary">trmH</name>
    <name evidence="9" type="ORF">C7S20_16025</name>
</gene>
<dbReference type="SUPFAM" id="SSF75217">
    <property type="entry name" value="alpha/beta knot"/>
    <property type="match status" value="1"/>
</dbReference>
<comment type="similarity">
    <text evidence="7">Belongs to the class IV-like SAM-binding methyltransferase superfamily. RNA methyltransferase TrmH family.</text>
</comment>
<keyword evidence="2 7" id="KW-0489">Methyltransferase</keyword>
<dbReference type="HAMAP" id="MF_02060">
    <property type="entry name" value="tRNA_methyltr_TrmH"/>
    <property type="match status" value="1"/>
</dbReference>
<comment type="catalytic activity">
    <reaction evidence="7">
        <text>guanosine(18) in tRNA + S-adenosyl-L-methionine = 2'-O-methylguanosine(18) in tRNA + S-adenosyl-L-homocysteine + H(+)</text>
        <dbReference type="Rhea" id="RHEA:20077"/>
        <dbReference type="Rhea" id="RHEA-COMP:10190"/>
        <dbReference type="Rhea" id="RHEA-COMP:10192"/>
        <dbReference type="ChEBI" id="CHEBI:15378"/>
        <dbReference type="ChEBI" id="CHEBI:57856"/>
        <dbReference type="ChEBI" id="CHEBI:59789"/>
        <dbReference type="ChEBI" id="CHEBI:74269"/>
        <dbReference type="ChEBI" id="CHEBI:74445"/>
        <dbReference type="EC" id="2.1.1.34"/>
    </reaction>
</comment>
<protein>
    <recommendedName>
        <fullName evidence="7">tRNA (guanosine(18)-2'-O)-methyltransferase</fullName>
        <ecNumber evidence="7">2.1.1.34</ecNumber>
    </recommendedName>
    <alternativeName>
        <fullName evidence="7">tRNA [Gm18] methyltransferase</fullName>
    </alternativeName>
</protein>
<comment type="function">
    <text evidence="7">Catalyzes the 2'-O methylation of guanosine at position 18 in tRNA.</text>
</comment>
<evidence type="ECO:0000256" key="7">
    <source>
        <dbReference type="HAMAP-Rule" id="MF_02060"/>
    </source>
</evidence>
<dbReference type="PANTHER" id="PTHR43453:SF1">
    <property type="entry name" value="TRNA_RRNA METHYLTRANSFERASE SPOU TYPE DOMAIN-CONTAINING PROTEIN"/>
    <property type="match status" value="1"/>
</dbReference>
<dbReference type="RefSeq" id="WP_107013422.1">
    <property type="nucleotide sequence ID" value="NZ_CP028136.1"/>
</dbReference>
<keyword evidence="5 7" id="KW-0819">tRNA processing</keyword>
<dbReference type="PANTHER" id="PTHR43453">
    <property type="entry name" value="RRNA METHYLASE-LIKE"/>
    <property type="match status" value="1"/>
</dbReference>
<evidence type="ECO:0000256" key="5">
    <source>
        <dbReference type="ARBA" id="ARBA00022694"/>
    </source>
</evidence>
<keyword evidence="4 7" id="KW-0949">S-adenosyl-L-methionine</keyword>
<accession>A0A2R3Z8Q9</accession>
<comment type="caution">
    <text evidence="7">Lacks conserved residue(s) required for the propagation of feature annotation.</text>
</comment>
<dbReference type="EMBL" id="CP028136">
    <property type="protein sequence ID" value="AVR46650.1"/>
    <property type="molecule type" value="Genomic_DNA"/>
</dbReference>
<sequence length="217" mass="25228">MTNTKVLEYLLEYLTPRRRQLFDKVLAQRTNYLTVATQDVYQLHNTSAVLRSCDVFGIQNIHIIEERFPKRIDKQIAMGAQKWVDVNRYKTAKECISALRNKGYSIVATSPHEKSMTPEDFSFDQPTALFFGTEKEGLSEEILTEADRTLHIPMVGFTESLNISVSAAIILHVLTEKLRKSEKRWQLSDEEKLELKMEWTKKSIKNSDQIIERFLNQ</sequence>
<keyword evidence="1 7" id="KW-0820">tRNA-binding</keyword>
<evidence type="ECO:0000256" key="2">
    <source>
        <dbReference type="ARBA" id="ARBA00022603"/>
    </source>
</evidence>
<dbReference type="InterPro" id="IPR029026">
    <property type="entry name" value="tRNA_m1G_MTases_N"/>
</dbReference>
<keyword evidence="3 7" id="KW-0808">Transferase</keyword>
<reference evidence="10" key="1">
    <citation type="submission" date="2018-03" db="EMBL/GenBank/DDBJ databases">
        <title>Gramella fulva sp. nov., isolated from a dry surface of tidal flat.</title>
        <authorList>
            <person name="Hwang S.H."/>
            <person name="Hwang W.M."/>
            <person name="Kang K."/>
            <person name="Ahn T.-Y."/>
        </authorList>
    </citation>
    <scope>NUCLEOTIDE SEQUENCE [LARGE SCALE GENOMIC DNA]</scope>
    <source>
        <strain evidence="10">SH35</strain>
    </source>
</reference>
<dbReference type="GO" id="GO:0141100">
    <property type="term" value="F:tRNA (guanine(18)-2'-O)-methyltransferase activity"/>
    <property type="evidence" value="ECO:0007669"/>
    <property type="project" value="UniProtKB-UniRule"/>
</dbReference>
<evidence type="ECO:0000256" key="1">
    <source>
        <dbReference type="ARBA" id="ARBA00022555"/>
    </source>
</evidence>
<organism evidence="9 10">
    <name type="scientific">Christiangramia fulva</name>
    <dbReference type="NCBI Taxonomy" id="2126553"/>
    <lineage>
        <taxon>Bacteria</taxon>
        <taxon>Pseudomonadati</taxon>
        <taxon>Bacteroidota</taxon>
        <taxon>Flavobacteriia</taxon>
        <taxon>Flavobacteriales</taxon>
        <taxon>Flavobacteriaceae</taxon>
        <taxon>Christiangramia</taxon>
    </lineage>
</organism>
<dbReference type="Gene3D" id="3.40.1280.10">
    <property type="match status" value="1"/>
</dbReference>
<name>A0A2R3Z8Q9_9FLAO</name>
<feature type="binding site" evidence="7">
    <location>
        <position position="161"/>
    </location>
    <ligand>
        <name>S-adenosyl-L-methionine</name>
        <dbReference type="ChEBI" id="CHEBI:59789"/>
    </ligand>
</feature>